<dbReference type="Proteomes" id="UP000191154">
    <property type="component" value="Unassembled WGS sequence"/>
</dbReference>
<dbReference type="Pfam" id="PF00905">
    <property type="entry name" value="Transpeptidase"/>
    <property type="match status" value="2"/>
</dbReference>
<evidence type="ECO:0000256" key="10">
    <source>
        <dbReference type="ARBA" id="ARBA00023316"/>
    </source>
</evidence>
<gene>
    <name evidence="16" type="primary">penA</name>
    <name evidence="16" type="ORF">CLOSAC_23200</name>
</gene>
<sequence length="1005" mass="111155">MIVSKPTKKKKISRYTVLSIIMLTIFAAITLRLLYIQVFNYNNYKEKADTTSTRFLSEVAPRGKIYDTNGTVLATNKQTYAITYTKPDNEDEQFYTTINELFKILDENGENVQDTLPLKIDDNNKIYFQYSSSDKQSQNAEELRIKKDRGLNDTLKNQDKSLKDVEELSDAQSAQLDAQLLKITPEETFYELVKSYNLIGLVDPNYNSKENKAKYSKMTGEELTNQILQQGYSLKDIRKYMLVKDAIKMQSFKGYKSVTIAQNIKKDTAFILYQKKYDLPGIDVKLTPIRYYPFDNLASSVLGYVSSINDTQKEKYELKGYDVSSDLIGTSGIESAFEDQLKGVKGGKTVKVNSKGGVTETLFQLESYPGNDVHLTIDSNVQYAAEQGLKDAMEGMRNGTNGAEPAKNATRGALVAVDVKTGKVLSLVSYPDFNPNLFTVSGQLTSDEYKSFFNPDLEAFGKQFIQRMGLNTTVDDLFPLSSDGTRIDKYDLYPKATYNYATMSRIPPGSTFKPLTSVAGMESGAIQPDTVINDTGDFNIHPETFGKNFHPSGLDAPQGPITVQTALEKSINFYFYETAYLMYKQNGSNIGALDSIAKYAWQFGLGVDPNDANSKSKASTGIEIGENFGQTYNFTSWKNQRIAMSKYNLVDALEKGEYNGVTFIPFDFSVSDDDNDEVKNSKKAIKDKVENALNKVGVDDGSMMTHDQFAKDVKKDIKNIMDHSDKYKANVAKYEQDSGKKANLDAQVNTIAEEIAQFTINDEPGQIKTPAEIINASIGQGMNNFTPLQLVSYISTLANGGTRYKLHLVDEITDGDGNVVQKFNPEVLNTVQMSQSTQKVIREGMKAVNNEAEGTAKTAFEGFPIETAGKTGTADVNQEDKGRKPYAVYASYAPADDPQIAVVAVVFDGGHGASVASAVRAVYDAYFEKKLEQENPGYVASSAYFKKYVLGNPNRKKEDGSSAASTDANTSTTTNNSKNTDLSAANTNSKTTTANKKSSKTKPMD</sequence>
<evidence type="ECO:0000256" key="4">
    <source>
        <dbReference type="ARBA" id="ARBA00022475"/>
    </source>
</evidence>
<evidence type="ECO:0000256" key="3">
    <source>
        <dbReference type="ARBA" id="ARBA00007171"/>
    </source>
</evidence>
<dbReference type="PANTHER" id="PTHR30627:SF2">
    <property type="entry name" value="PEPTIDOGLYCAN D,D-TRANSPEPTIDASE MRDA"/>
    <property type="match status" value="1"/>
</dbReference>
<keyword evidence="5 13" id="KW-0812">Transmembrane</keyword>
<evidence type="ECO:0000256" key="13">
    <source>
        <dbReference type="SAM" id="Phobius"/>
    </source>
</evidence>
<dbReference type="InterPro" id="IPR036138">
    <property type="entry name" value="PBP_dimer_sf"/>
</dbReference>
<keyword evidence="11" id="KW-0175">Coiled coil</keyword>
<evidence type="ECO:0000256" key="12">
    <source>
        <dbReference type="SAM" id="MobiDB-lite"/>
    </source>
</evidence>
<dbReference type="Pfam" id="PF03717">
    <property type="entry name" value="PBP_dimer"/>
    <property type="match status" value="1"/>
</dbReference>
<feature type="region of interest" description="Disordered" evidence="12">
    <location>
        <begin position="954"/>
        <end position="1005"/>
    </location>
</feature>
<evidence type="ECO:0000313" key="16">
    <source>
        <dbReference type="EMBL" id="OOM11893.1"/>
    </source>
</evidence>
<dbReference type="SUPFAM" id="SSF56601">
    <property type="entry name" value="beta-lactamase/transpeptidase-like"/>
    <property type="match status" value="1"/>
</dbReference>
<dbReference type="Gene3D" id="3.40.710.10">
    <property type="entry name" value="DD-peptidase/beta-lactamase superfamily"/>
    <property type="match status" value="2"/>
</dbReference>
<proteinExistence type="inferred from homology"/>
<dbReference type="GO" id="GO:0005886">
    <property type="term" value="C:plasma membrane"/>
    <property type="evidence" value="ECO:0007669"/>
    <property type="project" value="UniProtKB-SubCell"/>
</dbReference>
<dbReference type="GO" id="GO:0071972">
    <property type="term" value="F:peptidoglycan L,D-transpeptidase activity"/>
    <property type="evidence" value="ECO:0007669"/>
    <property type="project" value="TreeGrafter"/>
</dbReference>
<dbReference type="GO" id="GO:0008360">
    <property type="term" value="P:regulation of cell shape"/>
    <property type="evidence" value="ECO:0007669"/>
    <property type="project" value="UniProtKB-KW"/>
</dbReference>
<comment type="similarity">
    <text evidence="3">Belongs to the transpeptidase family.</text>
</comment>
<dbReference type="STRING" id="169679.CSACC_06130"/>
<dbReference type="InterPro" id="IPR012338">
    <property type="entry name" value="Beta-lactam/transpept-like"/>
</dbReference>
<keyword evidence="7" id="KW-0573">Peptidoglycan synthesis</keyword>
<evidence type="ECO:0000256" key="2">
    <source>
        <dbReference type="ARBA" id="ARBA00004236"/>
    </source>
</evidence>
<dbReference type="EMBL" id="LZYZ01000004">
    <property type="protein sequence ID" value="OOM11893.1"/>
    <property type="molecule type" value="Genomic_DNA"/>
</dbReference>
<keyword evidence="6" id="KW-0133">Cell shape</keyword>
<evidence type="ECO:0000256" key="7">
    <source>
        <dbReference type="ARBA" id="ARBA00022984"/>
    </source>
</evidence>
<evidence type="ECO:0000256" key="9">
    <source>
        <dbReference type="ARBA" id="ARBA00023136"/>
    </source>
</evidence>
<name>A0A1S8N669_CLOSA</name>
<dbReference type="PANTHER" id="PTHR30627">
    <property type="entry name" value="PEPTIDOGLYCAN D,D-TRANSPEPTIDASE"/>
    <property type="match status" value="1"/>
</dbReference>
<evidence type="ECO:0000313" key="17">
    <source>
        <dbReference type="Proteomes" id="UP000191154"/>
    </source>
</evidence>
<feature type="domain" description="Penicillin-binding protein transpeptidase" evidence="14">
    <location>
        <begin position="412"/>
        <end position="663"/>
    </location>
</feature>
<keyword evidence="10" id="KW-0961">Cell wall biogenesis/degradation</keyword>
<dbReference type="SUPFAM" id="SSF56519">
    <property type="entry name" value="Penicillin binding protein dimerisation domain"/>
    <property type="match status" value="1"/>
</dbReference>
<protein>
    <submittedName>
        <fullName evidence="16">Penicillin-binding protein 2B</fullName>
    </submittedName>
</protein>
<dbReference type="InterPro" id="IPR001460">
    <property type="entry name" value="PCN-bd_Tpept"/>
</dbReference>
<keyword evidence="4" id="KW-1003">Cell membrane</keyword>
<evidence type="ECO:0000259" key="14">
    <source>
        <dbReference type="Pfam" id="PF00905"/>
    </source>
</evidence>
<evidence type="ECO:0000259" key="15">
    <source>
        <dbReference type="Pfam" id="PF03717"/>
    </source>
</evidence>
<feature type="compositionally biased region" description="Low complexity" evidence="12">
    <location>
        <begin position="961"/>
        <end position="996"/>
    </location>
</feature>
<dbReference type="InterPro" id="IPR005311">
    <property type="entry name" value="PBP_dimer"/>
</dbReference>
<dbReference type="GO" id="GO:0071555">
    <property type="term" value="P:cell wall organization"/>
    <property type="evidence" value="ECO:0007669"/>
    <property type="project" value="UniProtKB-KW"/>
</dbReference>
<dbReference type="InterPro" id="IPR050515">
    <property type="entry name" value="Beta-lactam/transpept"/>
</dbReference>
<evidence type="ECO:0000256" key="5">
    <source>
        <dbReference type="ARBA" id="ARBA00022692"/>
    </source>
</evidence>
<dbReference type="Gene3D" id="3.90.1310.10">
    <property type="entry name" value="Penicillin-binding protein 2a (Domain 2)"/>
    <property type="match status" value="2"/>
</dbReference>
<dbReference type="AlphaFoldDB" id="A0A1S8N669"/>
<accession>A0A1S8N669</accession>
<feature type="domain" description="Penicillin-binding protein dimerisation" evidence="15">
    <location>
        <begin position="59"/>
        <end position="361"/>
    </location>
</feature>
<dbReference type="Gene3D" id="3.30.1390.30">
    <property type="entry name" value="Penicillin-binding protein 2a, domain 3"/>
    <property type="match status" value="1"/>
</dbReference>
<feature type="transmembrane region" description="Helical" evidence="13">
    <location>
        <begin position="12"/>
        <end position="35"/>
    </location>
</feature>
<reference evidence="16 17" key="1">
    <citation type="submission" date="2016-05" db="EMBL/GenBank/DDBJ databases">
        <title>Microbial solvent formation.</title>
        <authorList>
            <person name="Poehlein A."/>
            <person name="Montoya Solano J.D."/>
            <person name="Flitsch S."/>
            <person name="Krabben P."/>
            <person name="Duerre P."/>
            <person name="Daniel R."/>
        </authorList>
    </citation>
    <scope>NUCLEOTIDE SEQUENCE [LARGE SCALE GENOMIC DNA]</scope>
    <source>
        <strain evidence="16 17">L1-8</strain>
    </source>
</reference>
<comment type="caution">
    <text evidence="16">The sequence shown here is derived from an EMBL/GenBank/DDBJ whole genome shotgun (WGS) entry which is preliminary data.</text>
</comment>
<evidence type="ECO:0000256" key="8">
    <source>
        <dbReference type="ARBA" id="ARBA00022989"/>
    </source>
</evidence>
<dbReference type="GO" id="GO:0009252">
    <property type="term" value="P:peptidoglycan biosynthetic process"/>
    <property type="evidence" value="ECO:0007669"/>
    <property type="project" value="UniProtKB-KW"/>
</dbReference>
<evidence type="ECO:0000256" key="6">
    <source>
        <dbReference type="ARBA" id="ARBA00022960"/>
    </source>
</evidence>
<keyword evidence="8 13" id="KW-1133">Transmembrane helix</keyword>
<organism evidence="16 17">
    <name type="scientific">Clostridium saccharobutylicum</name>
    <dbReference type="NCBI Taxonomy" id="169679"/>
    <lineage>
        <taxon>Bacteria</taxon>
        <taxon>Bacillati</taxon>
        <taxon>Bacillota</taxon>
        <taxon>Clostridia</taxon>
        <taxon>Eubacteriales</taxon>
        <taxon>Clostridiaceae</taxon>
        <taxon>Clostridium</taxon>
    </lineage>
</organism>
<dbReference type="RefSeq" id="WP_077865568.1">
    <property type="nucleotide sequence ID" value="NZ_LZYZ01000004.1"/>
</dbReference>
<keyword evidence="9 13" id="KW-0472">Membrane</keyword>
<dbReference type="GO" id="GO:0008658">
    <property type="term" value="F:penicillin binding"/>
    <property type="evidence" value="ECO:0007669"/>
    <property type="project" value="InterPro"/>
</dbReference>
<feature type="domain" description="Penicillin-binding protein transpeptidase" evidence="14">
    <location>
        <begin position="767"/>
        <end position="918"/>
    </location>
</feature>
<evidence type="ECO:0000256" key="1">
    <source>
        <dbReference type="ARBA" id="ARBA00004167"/>
    </source>
</evidence>
<evidence type="ECO:0000256" key="11">
    <source>
        <dbReference type="SAM" id="Coils"/>
    </source>
</evidence>
<feature type="coiled-coil region" evidence="11">
    <location>
        <begin position="675"/>
        <end position="737"/>
    </location>
</feature>
<comment type="subcellular location">
    <subcellularLocation>
        <location evidence="2">Cell membrane</location>
    </subcellularLocation>
    <subcellularLocation>
        <location evidence="1">Membrane</location>
        <topology evidence="1">Single-pass membrane protein</topology>
    </subcellularLocation>
</comment>